<gene>
    <name evidence="2" type="ORF">SAMN05421688_3132</name>
</gene>
<dbReference type="OrthoDB" id="7838347at2"/>
<accession>A0A1I0YL89</accession>
<organism evidence="2 3">
    <name type="scientific">Poseidonocella pacifica</name>
    <dbReference type="NCBI Taxonomy" id="871651"/>
    <lineage>
        <taxon>Bacteria</taxon>
        <taxon>Pseudomonadati</taxon>
        <taxon>Pseudomonadota</taxon>
        <taxon>Alphaproteobacteria</taxon>
        <taxon>Rhodobacterales</taxon>
        <taxon>Roseobacteraceae</taxon>
        <taxon>Poseidonocella</taxon>
    </lineage>
</organism>
<dbReference type="STRING" id="871651.SAMN05421688_3132"/>
<dbReference type="RefSeq" id="WP_092066548.1">
    <property type="nucleotide sequence ID" value="NZ_FOJU01000005.1"/>
</dbReference>
<dbReference type="Proteomes" id="UP000198796">
    <property type="component" value="Unassembled WGS sequence"/>
</dbReference>
<evidence type="ECO:0000259" key="1">
    <source>
        <dbReference type="Pfam" id="PF20078"/>
    </source>
</evidence>
<dbReference type="Pfam" id="PF20078">
    <property type="entry name" value="DUF6473"/>
    <property type="match status" value="1"/>
</dbReference>
<sequence length="277" mass="30318">MSFASPGPGDLDYELCRYDGCRVDLRGPRKLSEVGDYAVCLGAGETFGTFVAHPWPALLEERTGLSCFNLGVPHAGCDVFLGDPGLRRLCGGARLAVVQIMGAQGNSNCFYSVHRRRNDRFLQASPLMRTVFPDHDFTGFSFVRHMLGVLHHEAPEPFERLRKELQTVWTTRMSELIGAFDCPVVLLDMRRAARDQGALGSEPLFVTEEMVAEVALLANDLIEVPATTEPEAEHLTGLIFPPLQRSAAATIPGTSAHHAAAKALAEPVRSYVLSKRT</sequence>
<name>A0A1I0YL89_9RHOB</name>
<dbReference type="AlphaFoldDB" id="A0A1I0YL89"/>
<dbReference type="EMBL" id="FOJU01000005">
    <property type="protein sequence ID" value="SFB13068.1"/>
    <property type="molecule type" value="Genomic_DNA"/>
</dbReference>
<dbReference type="InterPro" id="IPR045524">
    <property type="entry name" value="DUF6473"/>
</dbReference>
<keyword evidence="3" id="KW-1185">Reference proteome</keyword>
<proteinExistence type="predicted"/>
<protein>
    <recommendedName>
        <fullName evidence="1">DUF6473 domain-containing protein</fullName>
    </recommendedName>
</protein>
<evidence type="ECO:0000313" key="2">
    <source>
        <dbReference type="EMBL" id="SFB13068.1"/>
    </source>
</evidence>
<feature type="domain" description="DUF6473" evidence="1">
    <location>
        <begin position="1"/>
        <end position="270"/>
    </location>
</feature>
<reference evidence="2 3" key="1">
    <citation type="submission" date="2016-10" db="EMBL/GenBank/DDBJ databases">
        <authorList>
            <person name="de Groot N.N."/>
        </authorList>
    </citation>
    <scope>NUCLEOTIDE SEQUENCE [LARGE SCALE GENOMIC DNA]</scope>
    <source>
        <strain evidence="2 3">DSM 29316</strain>
    </source>
</reference>
<evidence type="ECO:0000313" key="3">
    <source>
        <dbReference type="Proteomes" id="UP000198796"/>
    </source>
</evidence>